<keyword evidence="1" id="KW-0812">Transmembrane</keyword>
<dbReference type="AlphaFoldDB" id="X1HZZ9"/>
<keyword evidence="1" id="KW-0472">Membrane</keyword>
<reference evidence="2" key="1">
    <citation type="journal article" date="2014" name="Front. Microbiol.">
        <title>High frequency of phylogenetically diverse reductive dehalogenase-homologous genes in deep subseafloor sedimentary metagenomes.</title>
        <authorList>
            <person name="Kawai M."/>
            <person name="Futagami T."/>
            <person name="Toyoda A."/>
            <person name="Takaki Y."/>
            <person name="Nishi S."/>
            <person name="Hori S."/>
            <person name="Arai W."/>
            <person name="Tsubouchi T."/>
            <person name="Morono Y."/>
            <person name="Uchiyama I."/>
            <person name="Ito T."/>
            <person name="Fujiyama A."/>
            <person name="Inagaki F."/>
            <person name="Takami H."/>
        </authorList>
    </citation>
    <scope>NUCLEOTIDE SEQUENCE</scope>
    <source>
        <strain evidence="2">Expedition CK06-06</strain>
    </source>
</reference>
<sequence>MRRVIVDFDDQREVSDSRARCKKMFVLTVLGFILGALLTKAGLGLIIGSFLGAAMEI</sequence>
<gene>
    <name evidence="2" type="ORF">S03H2_44248</name>
</gene>
<feature type="transmembrane region" description="Helical" evidence="1">
    <location>
        <begin position="25"/>
        <end position="51"/>
    </location>
</feature>
<accession>X1HZZ9</accession>
<keyword evidence="1" id="KW-1133">Transmembrane helix</keyword>
<organism evidence="2">
    <name type="scientific">marine sediment metagenome</name>
    <dbReference type="NCBI Taxonomy" id="412755"/>
    <lineage>
        <taxon>unclassified sequences</taxon>
        <taxon>metagenomes</taxon>
        <taxon>ecological metagenomes</taxon>
    </lineage>
</organism>
<proteinExistence type="predicted"/>
<protein>
    <submittedName>
        <fullName evidence="2">Uncharacterized protein</fullName>
    </submittedName>
</protein>
<evidence type="ECO:0000313" key="2">
    <source>
        <dbReference type="EMBL" id="GAH75731.1"/>
    </source>
</evidence>
<evidence type="ECO:0000256" key="1">
    <source>
        <dbReference type="SAM" id="Phobius"/>
    </source>
</evidence>
<comment type="caution">
    <text evidence="2">The sequence shown here is derived from an EMBL/GenBank/DDBJ whole genome shotgun (WGS) entry which is preliminary data.</text>
</comment>
<name>X1HZZ9_9ZZZZ</name>
<dbReference type="EMBL" id="BARU01027652">
    <property type="protein sequence ID" value="GAH75731.1"/>
    <property type="molecule type" value="Genomic_DNA"/>
</dbReference>